<dbReference type="GO" id="GO:0015627">
    <property type="term" value="C:type II protein secretion system complex"/>
    <property type="evidence" value="ECO:0007669"/>
    <property type="project" value="TreeGrafter"/>
</dbReference>
<evidence type="ECO:0008006" key="12">
    <source>
        <dbReference type="Google" id="ProtNLM"/>
    </source>
</evidence>
<feature type="region of interest" description="Disordered" evidence="6">
    <location>
        <begin position="298"/>
        <end position="322"/>
    </location>
</feature>
<dbReference type="InterPro" id="IPR005644">
    <property type="entry name" value="NolW-like"/>
</dbReference>
<evidence type="ECO:0000259" key="9">
    <source>
        <dbReference type="Pfam" id="PF03958"/>
    </source>
</evidence>
<dbReference type="InterPro" id="IPR038591">
    <property type="entry name" value="NolW-like_sf"/>
</dbReference>
<name>A0A975PFS9_9BACT</name>
<dbReference type="Pfam" id="PF03958">
    <property type="entry name" value="Secretin_N"/>
    <property type="match status" value="2"/>
</dbReference>
<feature type="compositionally biased region" description="Low complexity" evidence="6">
    <location>
        <begin position="36"/>
        <end position="61"/>
    </location>
</feature>
<keyword evidence="11" id="KW-1185">Reference proteome</keyword>
<evidence type="ECO:0000256" key="6">
    <source>
        <dbReference type="SAM" id="MobiDB-lite"/>
    </source>
</evidence>
<reference evidence="10" key="1">
    <citation type="submission" date="2021-04" db="EMBL/GenBank/DDBJ databases">
        <title>Luteolibacter sp. 32A isolated from the skin of an Anderson's salamander (Ambystoma andersonii).</title>
        <authorList>
            <person name="Spergser J."/>
            <person name="Busse H.-J."/>
        </authorList>
    </citation>
    <scope>NUCLEOTIDE SEQUENCE</scope>
    <source>
        <strain evidence="10">32A</strain>
    </source>
</reference>
<feature type="region of interest" description="Disordered" evidence="6">
    <location>
        <begin position="405"/>
        <end position="477"/>
    </location>
</feature>
<evidence type="ECO:0000256" key="1">
    <source>
        <dbReference type="ARBA" id="ARBA00004370"/>
    </source>
</evidence>
<evidence type="ECO:0000256" key="4">
    <source>
        <dbReference type="RuleBase" id="RU004003"/>
    </source>
</evidence>
<keyword evidence="2 7" id="KW-0732">Signal</keyword>
<feature type="region of interest" description="Disordered" evidence="6">
    <location>
        <begin position="796"/>
        <end position="852"/>
    </location>
</feature>
<dbReference type="AlphaFoldDB" id="A0A975PFS9"/>
<evidence type="ECO:0000256" key="7">
    <source>
        <dbReference type="SAM" id="SignalP"/>
    </source>
</evidence>
<feature type="compositionally biased region" description="Gly residues" evidence="6">
    <location>
        <begin position="441"/>
        <end position="467"/>
    </location>
</feature>
<dbReference type="GO" id="GO:0009306">
    <property type="term" value="P:protein secretion"/>
    <property type="evidence" value="ECO:0007669"/>
    <property type="project" value="InterPro"/>
</dbReference>
<sequence length="852" mass="88477">MHAIRRLVPLGLIALSSAFAQENPEQVPPIPPNVPVPGNAAGPTQNPAAPAPGGNRAPGANRLPAPGAQANQDNIPLEDRKLVETINGAKVTGAELADYYHEYTGRRVVVSVAASQAEFSFILQASPKDPLTFKKAADLLKMAALTEGFVFVPAGEGVDRLLFSGNPSNNPKGLVGVFNEHDVLPEEDLVVAYVMNFQYLKPEQAKTIFDGVVGQSTGNYSSVVPVANASALVITDNISVIRKLIQLKEEIDKPSGDLKSKFIKVQYADVTELAQTLNEIFSAQAQTQRTAGIQQAVPQPAPGGAPGQVGNRTSSAGEEIPPQIVPDARTNRIFIRASAVDLAMVEQLVKDFDTKTDDRNFLRRKLRFLTAGDFLGIAGDALTRAFTGTGSGGSGGAGAGSTGANFGGGGGGNRSSGGGTRTNNSGASGRNSMGTSASSGGSFGSGGSSFGSGGGSGSGSGSGGGLGSSSVSEPNVSTAPQSLLVGRTLLVADNITNSIIVQGPPASVEVIEKLLDQVDVKADQVMISTVFGQLTVNDDLNYGVDFLKTFGNKKTGVAGGSTPVAGDDSPSVPINPATLLTPANFPASNGLNIYGTIGRSYSIYLSALQATGNFTVLSRPSIYTANNKKGLISSGQQIAVPTNTYNNTGSGGTTGGLQTNIEYKDVVLKLEVVPLINSADEITLQIALISDEVGANQTVGELTVPTIITREMTTTVTVPNNQTVVLGGLIISRDRDSVSGIPILSRIPGLGKLFSSTSKEKEKSELLIFMQPSIVRADKQLDAVQTDMDRRYSLSPDLRNFGDGPGSIPPPDGIVPVTEKYSKGTKKAATSDYDAPAKRTSTSGTKAFRRPR</sequence>
<proteinExistence type="inferred from homology"/>
<comment type="similarity">
    <text evidence="4">Belongs to the bacterial secretin family.</text>
</comment>
<feature type="compositionally biased region" description="Gly residues" evidence="6">
    <location>
        <begin position="405"/>
        <end position="420"/>
    </location>
</feature>
<evidence type="ECO:0000256" key="5">
    <source>
        <dbReference type="RuleBase" id="RU004004"/>
    </source>
</evidence>
<comment type="subcellular location">
    <subcellularLocation>
        <location evidence="5">Cell outer membrane</location>
    </subcellularLocation>
    <subcellularLocation>
        <location evidence="1">Membrane</location>
    </subcellularLocation>
</comment>
<feature type="domain" description="NolW-like" evidence="9">
    <location>
        <begin position="262"/>
        <end position="354"/>
    </location>
</feature>
<dbReference type="InterPro" id="IPR001775">
    <property type="entry name" value="GspD/PilQ"/>
</dbReference>
<dbReference type="PANTHER" id="PTHR30332:SF24">
    <property type="entry name" value="SECRETIN GSPD-RELATED"/>
    <property type="match status" value="1"/>
</dbReference>
<dbReference type="Pfam" id="PF00263">
    <property type="entry name" value="Secretin"/>
    <property type="match status" value="1"/>
</dbReference>
<dbReference type="KEGG" id="lamb:KBB96_04785"/>
<keyword evidence="5" id="KW-0813">Transport</keyword>
<evidence type="ECO:0000313" key="10">
    <source>
        <dbReference type="EMBL" id="QUE52209.1"/>
    </source>
</evidence>
<feature type="compositionally biased region" description="Low complexity" evidence="6">
    <location>
        <begin position="421"/>
        <end position="440"/>
    </location>
</feature>
<feature type="compositionally biased region" description="Pro residues" evidence="6">
    <location>
        <begin position="26"/>
        <end position="35"/>
    </location>
</feature>
<dbReference type="GO" id="GO:0009279">
    <property type="term" value="C:cell outer membrane"/>
    <property type="evidence" value="ECO:0007669"/>
    <property type="project" value="UniProtKB-SubCell"/>
</dbReference>
<feature type="domain" description="NolW-like" evidence="9">
    <location>
        <begin position="465"/>
        <end position="524"/>
    </location>
</feature>
<feature type="signal peptide" evidence="7">
    <location>
        <begin position="1"/>
        <end position="20"/>
    </location>
</feature>
<dbReference type="Proteomes" id="UP000676169">
    <property type="component" value="Chromosome"/>
</dbReference>
<gene>
    <name evidence="10" type="ORF">KBB96_04785</name>
</gene>
<dbReference type="InterPro" id="IPR004846">
    <property type="entry name" value="T2SS/T3SS_dom"/>
</dbReference>
<dbReference type="InterPro" id="IPR050810">
    <property type="entry name" value="Bact_Secretion_Sys_Channel"/>
</dbReference>
<organism evidence="10 11">
    <name type="scientific">Luteolibacter ambystomatis</name>
    <dbReference type="NCBI Taxonomy" id="2824561"/>
    <lineage>
        <taxon>Bacteria</taxon>
        <taxon>Pseudomonadati</taxon>
        <taxon>Verrucomicrobiota</taxon>
        <taxon>Verrucomicrobiia</taxon>
        <taxon>Verrucomicrobiales</taxon>
        <taxon>Verrucomicrobiaceae</taxon>
        <taxon>Luteolibacter</taxon>
    </lineage>
</organism>
<dbReference type="PANTHER" id="PTHR30332">
    <property type="entry name" value="PROBABLE GENERAL SECRETION PATHWAY PROTEIN D"/>
    <property type="match status" value="1"/>
</dbReference>
<keyword evidence="3" id="KW-0472">Membrane</keyword>
<protein>
    <recommendedName>
        <fullName evidence="12">Type II secretion system protein GspD</fullName>
    </recommendedName>
</protein>
<evidence type="ECO:0000256" key="3">
    <source>
        <dbReference type="ARBA" id="ARBA00023136"/>
    </source>
</evidence>
<dbReference type="PRINTS" id="PR00811">
    <property type="entry name" value="BCTERIALGSPD"/>
</dbReference>
<accession>A0A975PFS9</accession>
<evidence type="ECO:0000259" key="8">
    <source>
        <dbReference type="Pfam" id="PF00263"/>
    </source>
</evidence>
<feature type="domain" description="Type II/III secretion system secretin-like" evidence="8">
    <location>
        <begin position="607"/>
        <end position="776"/>
    </location>
</feature>
<feature type="region of interest" description="Disordered" evidence="6">
    <location>
        <begin position="24"/>
        <end position="75"/>
    </location>
</feature>
<dbReference type="EMBL" id="CP073100">
    <property type="protein sequence ID" value="QUE52209.1"/>
    <property type="molecule type" value="Genomic_DNA"/>
</dbReference>
<evidence type="ECO:0000256" key="2">
    <source>
        <dbReference type="ARBA" id="ARBA00022729"/>
    </source>
</evidence>
<dbReference type="RefSeq" id="WP_211632912.1">
    <property type="nucleotide sequence ID" value="NZ_CP073100.1"/>
</dbReference>
<feature type="chain" id="PRO_5037769292" description="Type II secretion system protein GspD" evidence="7">
    <location>
        <begin position="21"/>
        <end position="852"/>
    </location>
</feature>
<dbReference type="Gene3D" id="3.30.1370.120">
    <property type="match status" value="2"/>
</dbReference>
<evidence type="ECO:0000313" key="11">
    <source>
        <dbReference type="Proteomes" id="UP000676169"/>
    </source>
</evidence>